<evidence type="ECO:0000313" key="3">
    <source>
        <dbReference type="Proteomes" id="UP000432089"/>
    </source>
</evidence>
<protein>
    <submittedName>
        <fullName evidence="2">Uncharacterized protein</fullName>
    </submittedName>
</protein>
<comment type="caution">
    <text evidence="2">The sequence shown here is derived from an EMBL/GenBank/DDBJ whole genome shotgun (WGS) entry which is preliminary data.</text>
</comment>
<dbReference type="Proteomes" id="UP000432089">
    <property type="component" value="Unassembled WGS sequence"/>
</dbReference>
<dbReference type="EMBL" id="VZDO01000003">
    <property type="protein sequence ID" value="KAB0681492.1"/>
    <property type="molecule type" value="Genomic_DNA"/>
</dbReference>
<dbReference type="AlphaFoldDB" id="A0A7V7PRU1"/>
<organism evidence="2 3">
    <name type="scientific">Plantimonas leprariae</name>
    <dbReference type="NCBI Taxonomy" id="2615207"/>
    <lineage>
        <taxon>Bacteria</taxon>
        <taxon>Pseudomonadati</taxon>
        <taxon>Pseudomonadota</taxon>
        <taxon>Alphaproteobacteria</taxon>
        <taxon>Hyphomicrobiales</taxon>
        <taxon>Aurantimonadaceae</taxon>
        <taxon>Plantimonas</taxon>
    </lineage>
</organism>
<keyword evidence="3" id="KW-1185">Reference proteome</keyword>
<sequence length="72" mass="7416">MSDPKTASGGQQPSKSVSPEESGHRVISPSAADGKEGTKRDVPEPPEYGETIDALDAVPSDVEPDTAGRKPA</sequence>
<feature type="compositionally biased region" description="Polar residues" evidence="1">
    <location>
        <begin position="8"/>
        <end position="19"/>
    </location>
</feature>
<gene>
    <name evidence="2" type="ORF">F6X38_06320</name>
</gene>
<evidence type="ECO:0000256" key="1">
    <source>
        <dbReference type="SAM" id="MobiDB-lite"/>
    </source>
</evidence>
<evidence type="ECO:0000313" key="2">
    <source>
        <dbReference type="EMBL" id="KAB0681492.1"/>
    </source>
</evidence>
<feature type="region of interest" description="Disordered" evidence="1">
    <location>
        <begin position="1"/>
        <end position="72"/>
    </location>
</feature>
<feature type="compositionally biased region" description="Basic and acidic residues" evidence="1">
    <location>
        <begin position="33"/>
        <end position="43"/>
    </location>
</feature>
<accession>A0A7V7PRU1</accession>
<proteinExistence type="predicted"/>
<name>A0A7V7PRU1_9HYPH</name>
<reference evidence="2 3" key="1">
    <citation type="submission" date="2019-09" db="EMBL/GenBank/DDBJ databases">
        <title>YIM 132180 draft genome.</title>
        <authorList>
            <person name="Zhang K."/>
        </authorList>
    </citation>
    <scope>NUCLEOTIDE SEQUENCE [LARGE SCALE GENOMIC DNA]</scope>
    <source>
        <strain evidence="2 3">YIM 132180</strain>
    </source>
</reference>
<dbReference type="RefSeq" id="WP_150968747.1">
    <property type="nucleotide sequence ID" value="NZ_VZDO01000003.1"/>
</dbReference>